<protein>
    <submittedName>
        <fullName evidence="1">CDPK1</fullName>
    </submittedName>
</protein>
<evidence type="ECO:0000313" key="1">
    <source>
        <dbReference type="EMBL" id="JAD79068.1"/>
    </source>
</evidence>
<reference evidence="1" key="2">
    <citation type="journal article" date="2015" name="Data Brief">
        <title>Shoot transcriptome of the giant reed, Arundo donax.</title>
        <authorList>
            <person name="Barrero R.A."/>
            <person name="Guerrero F.D."/>
            <person name="Moolhuijzen P."/>
            <person name="Goolsby J.A."/>
            <person name="Tidwell J."/>
            <person name="Bellgard S.E."/>
            <person name="Bellgard M.I."/>
        </authorList>
    </citation>
    <scope>NUCLEOTIDE SEQUENCE</scope>
    <source>
        <tissue evidence="1">Shoot tissue taken approximately 20 cm above the soil surface</tissue>
    </source>
</reference>
<name>A0A0A9CXB5_ARUDO</name>
<dbReference type="EMBL" id="GBRH01218827">
    <property type="protein sequence ID" value="JAD79068.1"/>
    <property type="molecule type" value="Transcribed_RNA"/>
</dbReference>
<sequence length="47" mass="5421">MALQPLLLLFWDLIFVIIIIQMLGQQRVNLVEAAMPSKERTLQALKI</sequence>
<proteinExistence type="predicted"/>
<accession>A0A0A9CXB5</accession>
<reference evidence="1" key="1">
    <citation type="submission" date="2014-09" db="EMBL/GenBank/DDBJ databases">
        <authorList>
            <person name="Magalhaes I.L.F."/>
            <person name="Oliveira U."/>
            <person name="Santos F.R."/>
            <person name="Vidigal T.H.D.A."/>
            <person name="Brescovit A.D."/>
            <person name="Santos A.J."/>
        </authorList>
    </citation>
    <scope>NUCLEOTIDE SEQUENCE</scope>
    <source>
        <tissue evidence="1">Shoot tissue taken approximately 20 cm above the soil surface</tissue>
    </source>
</reference>
<organism evidence="1">
    <name type="scientific">Arundo donax</name>
    <name type="common">Giant reed</name>
    <name type="synonym">Donax arundinaceus</name>
    <dbReference type="NCBI Taxonomy" id="35708"/>
    <lineage>
        <taxon>Eukaryota</taxon>
        <taxon>Viridiplantae</taxon>
        <taxon>Streptophyta</taxon>
        <taxon>Embryophyta</taxon>
        <taxon>Tracheophyta</taxon>
        <taxon>Spermatophyta</taxon>
        <taxon>Magnoliopsida</taxon>
        <taxon>Liliopsida</taxon>
        <taxon>Poales</taxon>
        <taxon>Poaceae</taxon>
        <taxon>PACMAD clade</taxon>
        <taxon>Arundinoideae</taxon>
        <taxon>Arundineae</taxon>
        <taxon>Arundo</taxon>
    </lineage>
</organism>
<dbReference type="AlphaFoldDB" id="A0A0A9CXB5"/>